<keyword evidence="5" id="KW-1185">Reference proteome</keyword>
<dbReference type="Pfam" id="PF04218">
    <property type="entry name" value="CENP-B_N"/>
    <property type="match status" value="1"/>
</dbReference>
<dbReference type="PANTHER" id="PTHR19303:SF26">
    <property type="entry name" value="TIGGER TRANSPOSABLE ELEMENT-DERIVED PROTEIN 1"/>
    <property type="match status" value="1"/>
</dbReference>
<organism evidence="4 5">
    <name type="scientific">Trichonephila clavipes</name>
    <name type="common">Golden silk orbweaver</name>
    <name type="synonym">Nephila clavipes</name>
    <dbReference type="NCBI Taxonomy" id="2585209"/>
    <lineage>
        <taxon>Eukaryota</taxon>
        <taxon>Metazoa</taxon>
        <taxon>Ecdysozoa</taxon>
        <taxon>Arthropoda</taxon>
        <taxon>Chelicerata</taxon>
        <taxon>Arachnida</taxon>
        <taxon>Araneae</taxon>
        <taxon>Araneomorphae</taxon>
        <taxon>Entelegynae</taxon>
        <taxon>Araneoidea</taxon>
        <taxon>Nephilidae</taxon>
        <taxon>Trichonephila</taxon>
    </lineage>
</organism>
<evidence type="ECO:0000313" key="4">
    <source>
        <dbReference type="EMBL" id="GFY17771.1"/>
    </source>
</evidence>
<feature type="domain" description="HTH psq-type" evidence="3">
    <location>
        <begin position="5"/>
        <end position="56"/>
    </location>
</feature>
<comment type="caution">
    <text evidence="4">The sequence shown here is derived from an EMBL/GenBank/DDBJ whole genome shotgun (WGS) entry which is preliminary data.</text>
</comment>
<dbReference type="Pfam" id="PF03184">
    <property type="entry name" value="DDE_1"/>
    <property type="match status" value="1"/>
</dbReference>
<dbReference type="EMBL" id="BMAU01021346">
    <property type="protein sequence ID" value="GFY17771.1"/>
    <property type="molecule type" value="Genomic_DNA"/>
</dbReference>
<evidence type="ECO:0000256" key="1">
    <source>
        <dbReference type="ARBA" id="ARBA00004123"/>
    </source>
</evidence>
<gene>
    <name evidence="4" type="primary">TIGD1</name>
    <name evidence="4" type="ORF">TNCV_1075061</name>
</gene>
<feature type="domain" description="DDE-1" evidence="2">
    <location>
        <begin position="177"/>
        <end position="273"/>
    </location>
</feature>
<dbReference type="GO" id="GO:0003677">
    <property type="term" value="F:DNA binding"/>
    <property type="evidence" value="ECO:0007669"/>
    <property type="project" value="InterPro"/>
</dbReference>
<dbReference type="SUPFAM" id="SSF46689">
    <property type="entry name" value="Homeodomain-like"/>
    <property type="match status" value="1"/>
</dbReference>
<reference evidence="4" key="1">
    <citation type="submission" date="2020-08" db="EMBL/GenBank/DDBJ databases">
        <title>Multicomponent nature underlies the extraordinary mechanical properties of spider dragline silk.</title>
        <authorList>
            <person name="Kono N."/>
            <person name="Nakamura H."/>
            <person name="Mori M."/>
            <person name="Yoshida Y."/>
            <person name="Ohtoshi R."/>
            <person name="Malay A.D."/>
            <person name="Moran D.A.P."/>
            <person name="Tomita M."/>
            <person name="Numata K."/>
            <person name="Arakawa K."/>
        </authorList>
    </citation>
    <scope>NUCLEOTIDE SEQUENCE</scope>
</reference>
<dbReference type="Proteomes" id="UP000887159">
    <property type="component" value="Unassembled WGS sequence"/>
</dbReference>
<dbReference type="InterPro" id="IPR004875">
    <property type="entry name" value="DDE_SF_endonuclease_dom"/>
</dbReference>
<dbReference type="InterPro" id="IPR007889">
    <property type="entry name" value="HTH_Psq"/>
</dbReference>
<accession>A0A8X6SQK7</accession>
<dbReference type="PANTHER" id="PTHR19303">
    <property type="entry name" value="TRANSPOSON"/>
    <property type="match status" value="1"/>
</dbReference>
<evidence type="ECO:0000259" key="2">
    <source>
        <dbReference type="Pfam" id="PF03184"/>
    </source>
</evidence>
<proteinExistence type="predicted"/>
<dbReference type="GO" id="GO:0005634">
    <property type="term" value="C:nucleus"/>
    <property type="evidence" value="ECO:0007669"/>
    <property type="project" value="UniProtKB-SubCell"/>
</dbReference>
<protein>
    <submittedName>
        <fullName evidence="4">Tigger transposable element-derived protein 1</fullName>
    </submittedName>
</protein>
<dbReference type="InterPro" id="IPR050863">
    <property type="entry name" value="CenT-Element_Derived"/>
</dbReference>
<name>A0A8X6SQK7_TRICX</name>
<comment type="subcellular location">
    <subcellularLocation>
        <location evidence="1">Nucleus</location>
    </subcellularLocation>
</comment>
<evidence type="ECO:0000313" key="5">
    <source>
        <dbReference type="Proteomes" id="UP000887159"/>
    </source>
</evidence>
<evidence type="ECO:0000259" key="3">
    <source>
        <dbReference type="Pfam" id="PF04218"/>
    </source>
</evidence>
<dbReference type="InterPro" id="IPR009057">
    <property type="entry name" value="Homeodomain-like_sf"/>
</dbReference>
<dbReference type="AlphaFoldDB" id="A0A8X6SQK7"/>
<sequence>MEKKKHQRQSISLETKIAILDRLGKGEGSTAIGNHFNLGESTVRAIKKNEAAIRKSVISGTKLSTKFASYTRDVLLERTERAIAVWIEEEVQRRIPVSGYLIQEKALNETITGESATADEGAAKIFPEELAKIIEDGDYSADQVFNADETGLYWKKLPNRTYIAKDEKTASGHKASKDRVTLLLCSNASGDRMLKPLLINKSLRPRALKGKDLKQLPVHWMANPKAWMTTAIFTEWFNNRFVPEVEAYMKEKSLDFKVLLIVDNAASHPELEHPNVQLTTYKFILNKLENESKTVKDVWKQFSIFDCLIHVASASAQIRPTILNACWKKIWPACVTDNTTTQTSTLSDEIINLAHEIGGDGFNTFSHNDVEELLMGDALSDNDIIDLTLDLTVDGVVGLEGVNDEEEKSTPLTGKLIQKGL</sequence>
<dbReference type="Gene3D" id="1.10.10.10">
    <property type="entry name" value="Winged helix-like DNA-binding domain superfamily/Winged helix DNA-binding domain"/>
    <property type="match status" value="1"/>
</dbReference>
<dbReference type="InterPro" id="IPR036388">
    <property type="entry name" value="WH-like_DNA-bd_sf"/>
</dbReference>